<evidence type="ECO:0008006" key="4">
    <source>
        <dbReference type="Google" id="ProtNLM"/>
    </source>
</evidence>
<dbReference type="Gene3D" id="2.130.10.30">
    <property type="entry name" value="Regulator of chromosome condensation 1/beta-lactamase-inhibitor protein II"/>
    <property type="match status" value="2"/>
</dbReference>
<dbReference type="PANTHER" id="PTHR45622">
    <property type="entry name" value="UBIQUITIN-PROTEIN LIGASE E3A-RELATED"/>
    <property type="match status" value="1"/>
</dbReference>
<keyword evidence="3" id="KW-1185">Reference proteome</keyword>
<dbReference type="EMBL" id="BAABKN010000036">
    <property type="protein sequence ID" value="GAA4758452.1"/>
    <property type="molecule type" value="Genomic_DNA"/>
</dbReference>
<dbReference type="RefSeq" id="WP_345529865.1">
    <property type="nucleotide sequence ID" value="NZ_BAABKN010000036.1"/>
</dbReference>
<dbReference type="Gene3D" id="2.60.40.2700">
    <property type="match status" value="1"/>
</dbReference>
<dbReference type="SUPFAM" id="SSF50985">
    <property type="entry name" value="RCC1/BLIP-II"/>
    <property type="match status" value="1"/>
</dbReference>
<dbReference type="Proteomes" id="UP001499882">
    <property type="component" value="Unassembled WGS sequence"/>
</dbReference>
<protein>
    <recommendedName>
        <fullName evidence="4">Bacterial Ig domain-containing protein</fullName>
    </recommendedName>
</protein>
<sequence>MRRRLARGRLAWGAAITAVALVLGAAGVVPASADPAETIPLSVPGMPVSLAQAGELTVWGGNEYGQSTVPASLAGVAVSQVVLPAAATLALAADGRVVGWGGSPDRLHQVPAEVAEAKVAQIAAADRFAGAVTRDGRVLVWGKKSALGSPLDVPAGLSGVKQLAISSVAAIALKTDGSVVAWGRNYAGMLDVPAGLKATAIAASTSRFFALTEQGTVVQWGTPGNQMPNALSEPGNVKAIASAGNSALALLADNTLAGFGGAIATPAMPEEITDVEPVLLASGGSADDFAIVDRDRNTHHWAAFYGMYENPVPELNGRDFTQIALANNDNAVNPGSGPVQRGGAVIVAKLLRAELPQVAGAASVGGTLTATPGTFSASPDAVTSQWLVDGAPVAGNGSQLAVTAAMVGKSVAYRSTATKAGQTTVTSTSAAVTVTKPAPPPVVKVASKTKVAKVTVAKKAATVTVAGKVTASKSPAGKAKVTIKKGKKTIVVKTVGVSAKGAVKLAVKKFNKLVAKKLKAKGKKAKTAYRGKYTVSIQYLGNTLVKASTGNGKFTVKK</sequence>
<dbReference type="PANTHER" id="PTHR45622:SF58">
    <property type="entry name" value="REGULATOR OF CHROMOSOME CONDENSATION DOMAIN-CONTAINING PROTEIN"/>
    <property type="match status" value="1"/>
</dbReference>
<proteinExistence type="predicted"/>
<keyword evidence="1" id="KW-0677">Repeat</keyword>
<dbReference type="InterPro" id="IPR051709">
    <property type="entry name" value="Ub-ligase/GTPase-reg"/>
</dbReference>
<evidence type="ECO:0000256" key="1">
    <source>
        <dbReference type="ARBA" id="ARBA00022737"/>
    </source>
</evidence>
<evidence type="ECO:0000313" key="3">
    <source>
        <dbReference type="Proteomes" id="UP001499882"/>
    </source>
</evidence>
<reference evidence="3" key="1">
    <citation type="journal article" date="2019" name="Int. J. Syst. Evol. Microbiol.">
        <title>The Global Catalogue of Microorganisms (GCM) 10K type strain sequencing project: providing services to taxonomists for standard genome sequencing and annotation.</title>
        <authorList>
            <consortium name="The Broad Institute Genomics Platform"/>
            <consortium name="The Broad Institute Genome Sequencing Center for Infectious Disease"/>
            <person name="Wu L."/>
            <person name="Ma J."/>
        </authorList>
    </citation>
    <scope>NUCLEOTIDE SEQUENCE [LARGE SCALE GENOMIC DNA]</scope>
    <source>
        <strain evidence="3">JCM 18532</strain>
    </source>
</reference>
<dbReference type="InterPro" id="IPR009091">
    <property type="entry name" value="RCC1/BLIP-II"/>
</dbReference>
<evidence type="ECO:0000313" key="2">
    <source>
        <dbReference type="EMBL" id="GAA4758452.1"/>
    </source>
</evidence>
<accession>A0ABP8ZJH2</accession>
<name>A0ABP8ZJH2_9ACTN</name>
<comment type="caution">
    <text evidence="2">The sequence shown here is derived from an EMBL/GenBank/DDBJ whole genome shotgun (WGS) entry which is preliminary data.</text>
</comment>
<gene>
    <name evidence="2" type="ORF">GCM10023350_50280</name>
</gene>
<organism evidence="2 3">
    <name type="scientific">Nocardioides endophyticus</name>
    <dbReference type="NCBI Taxonomy" id="1353775"/>
    <lineage>
        <taxon>Bacteria</taxon>
        <taxon>Bacillati</taxon>
        <taxon>Actinomycetota</taxon>
        <taxon>Actinomycetes</taxon>
        <taxon>Propionibacteriales</taxon>
        <taxon>Nocardioidaceae</taxon>
        <taxon>Nocardioides</taxon>
    </lineage>
</organism>